<dbReference type="PANTHER" id="PTHR42748:SF30">
    <property type="entry name" value="NMRA-LIKE DOMAIN-CONTAINING PROTEIN"/>
    <property type="match status" value="1"/>
</dbReference>
<feature type="compositionally biased region" description="Low complexity" evidence="4">
    <location>
        <begin position="54"/>
        <end position="74"/>
    </location>
</feature>
<dbReference type="RefSeq" id="XP_062628164.1">
    <property type="nucleotide sequence ID" value="XM_062772180.1"/>
</dbReference>
<evidence type="ECO:0000313" key="6">
    <source>
        <dbReference type="EMBL" id="WOO82132.1"/>
    </source>
</evidence>
<dbReference type="GeneID" id="87808862"/>
<evidence type="ECO:0000256" key="1">
    <source>
        <dbReference type="ARBA" id="ARBA00006328"/>
    </source>
</evidence>
<feature type="compositionally biased region" description="Polar residues" evidence="4">
    <location>
        <begin position="158"/>
        <end position="184"/>
    </location>
</feature>
<gene>
    <name evidence="6" type="primary">NMRAL1_0</name>
    <name evidence="6" type="ORF">LOC62_04G005633</name>
</gene>
<dbReference type="GO" id="GO:0016491">
    <property type="term" value="F:oxidoreductase activity"/>
    <property type="evidence" value="ECO:0007669"/>
    <property type="project" value="UniProtKB-KW"/>
</dbReference>
<dbReference type="Gene3D" id="3.90.25.10">
    <property type="entry name" value="UDP-galactose 4-epimerase, domain 1"/>
    <property type="match status" value="1"/>
</dbReference>
<dbReference type="Gene3D" id="3.40.50.720">
    <property type="entry name" value="NAD(P)-binding Rossmann-like Domain"/>
    <property type="match status" value="1"/>
</dbReference>
<reference evidence="6" key="1">
    <citation type="submission" date="2023-10" db="EMBL/GenBank/DDBJ databases">
        <authorList>
            <person name="Noh H."/>
        </authorList>
    </citation>
    <scope>NUCLEOTIDE SEQUENCE</scope>
    <source>
        <strain evidence="6">DUCC4014</strain>
    </source>
</reference>
<name>A0AAF0Y910_9TREE</name>
<sequence length="582" mass="62197">MDLHAASFMGMTVPDDFVVKAATKPASPTRKSSTPPIAIPVPGKPRMRSPSMLATSVASNTSSVSASASTASSSGVGGGGSGGDSPMQAPRPLRARGSTLSGAPHHAPRPHISILSSSPTRTPFAVDDSLVTPLSLTGSSPLSAFGVSPAGRPGFGRSESNSMPVTRVATPSSPTTGARTSPKMNGSVGLARAPSPQQQQNATSPPKSPKSKGMSFLTHKMGKLLDFDGMLGPLDPNRVASMLTRDPTPTVVFGAETEAGYAVVRALLNARSWAVVALVVDDTNEMCAQLRDDGVPVIQVDMDNPGSYAKHLKGAKAVYLSTNVIALHAILVHQPEPKRTEFARAADLCQLTKAVHACARAKVGHVVFRTNSCGHEVSLNTMSTCGVFHDAPEELLSAGVPTTTLHSSVPYNRVVTWLRNGPDGSLVLDIPVPDDTKIPFFAIEQTGEYVLAALNNPKRWVGKDMYCQSELFTPTEIAALLSKMSGRKVDTAHVTRAQFDSLESHERLTCRWDAWAQLVRGEYRPEPYMFPTAADVPNQWSWQEWQGSNLELHQVLRGEIPVPNKDDPDRHLKETETLAQQS</sequence>
<feature type="compositionally biased region" description="Basic and acidic residues" evidence="4">
    <location>
        <begin position="564"/>
        <end position="576"/>
    </location>
</feature>
<dbReference type="PANTHER" id="PTHR42748">
    <property type="entry name" value="NITROGEN METABOLITE REPRESSION PROTEIN NMRA FAMILY MEMBER"/>
    <property type="match status" value="1"/>
</dbReference>
<keyword evidence="7" id="KW-1185">Reference proteome</keyword>
<dbReference type="Proteomes" id="UP000827549">
    <property type="component" value="Chromosome 4"/>
</dbReference>
<evidence type="ECO:0000259" key="5">
    <source>
        <dbReference type="Pfam" id="PF05368"/>
    </source>
</evidence>
<dbReference type="InterPro" id="IPR008030">
    <property type="entry name" value="NmrA-like"/>
</dbReference>
<dbReference type="AlphaFoldDB" id="A0AAF0Y910"/>
<dbReference type="InterPro" id="IPR051164">
    <property type="entry name" value="NmrA-like_oxidored"/>
</dbReference>
<feature type="domain" description="NmrA-like" evidence="5">
    <location>
        <begin position="251"/>
        <end position="501"/>
    </location>
</feature>
<feature type="region of interest" description="Disordered" evidence="4">
    <location>
        <begin position="560"/>
        <end position="582"/>
    </location>
</feature>
<feature type="region of interest" description="Disordered" evidence="4">
    <location>
        <begin position="137"/>
        <end position="215"/>
    </location>
</feature>
<protein>
    <submittedName>
        <fullName evidence="6">NmrA-like family domain-containing protein 1</fullName>
    </submittedName>
</protein>
<dbReference type="InterPro" id="IPR036291">
    <property type="entry name" value="NAD(P)-bd_dom_sf"/>
</dbReference>
<keyword evidence="3" id="KW-0560">Oxidoreductase</keyword>
<proteinExistence type="inferred from homology"/>
<keyword evidence="2" id="KW-0521">NADP</keyword>
<dbReference type="SUPFAM" id="SSF51735">
    <property type="entry name" value="NAD(P)-binding Rossmann-fold domains"/>
    <property type="match status" value="1"/>
</dbReference>
<feature type="region of interest" description="Disordered" evidence="4">
    <location>
        <begin position="24"/>
        <end position="119"/>
    </location>
</feature>
<evidence type="ECO:0000256" key="2">
    <source>
        <dbReference type="ARBA" id="ARBA00022857"/>
    </source>
</evidence>
<comment type="similarity">
    <text evidence="1">Belongs to the NmrA-type oxidoreductase family.</text>
</comment>
<accession>A0AAF0Y910</accession>
<dbReference type="EMBL" id="CP086717">
    <property type="protein sequence ID" value="WOO82132.1"/>
    <property type="molecule type" value="Genomic_DNA"/>
</dbReference>
<evidence type="ECO:0000256" key="4">
    <source>
        <dbReference type="SAM" id="MobiDB-lite"/>
    </source>
</evidence>
<dbReference type="Pfam" id="PF05368">
    <property type="entry name" value="NmrA"/>
    <property type="match status" value="1"/>
</dbReference>
<dbReference type="GO" id="GO:0005634">
    <property type="term" value="C:nucleus"/>
    <property type="evidence" value="ECO:0007669"/>
    <property type="project" value="TreeGrafter"/>
</dbReference>
<evidence type="ECO:0000313" key="7">
    <source>
        <dbReference type="Proteomes" id="UP000827549"/>
    </source>
</evidence>
<evidence type="ECO:0000256" key="3">
    <source>
        <dbReference type="ARBA" id="ARBA00023002"/>
    </source>
</evidence>
<organism evidence="6 7">
    <name type="scientific">Vanrija pseudolonga</name>
    <dbReference type="NCBI Taxonomy" id="143232"/>
    <lineage>
        <taxon>Eukaryota</taxon>
        <taxon>Fungi</taxon>
        <taxon>Dikarya</taxon>
        <taxon>Basidiomycota</taxon>
        <taxon>Agaricomycotina</taxon>
        <taxon>Tremellomycetes</taxon>
        <taxon>Trichosporonales</taxon>
        <taxon>Trichosporonaceae</taxon>
        <taxon>Vanrija</taxon>
    </lineage>
</organism>